<organism evidence="1 2">
    <name type="scientific">Flavonifractor hominis</name>
    <dbReference type="NCBI Taxonomy" id="3133178"/>
    <lineage>
        <taxon>Bacteria</taxon>
        <taxon>Bacillati</taxon>
        <taxon>Bacillota</taxon>
        <taxon>Clostridia</taxon>
        <taxon>Eubacteriales</taxon>
        <taxon>Oscillospiraceae</taxon>
        <taxon>Flavonifractor</taxon>
    </lineage>
</organism>
<dbReference type="RefSeq" id="WP_349139029.1">
    <property type="nucleotide sequence ID" value="NZ_JBBMFT010000001.1"/>
</dbReference>
<dbReference type="Proteomes" id="UP001440599">
    <property type="component" value="Unassembled WGS sequence"/>
</dbReference>
<evidence type="ECO:0000313" key="1">
    <source>
        <dbReference type="EMBL" id="MEQ2455329.1"/>
    </source>
</evidence>
<dbReference type="EMBL" id="JBBMFT010000001">
    <property type="protein sequence ID" value="MEQ2455329.1"/>
    <property type="molecule type" value="Genomic_DNA"/>
</dbReference>
<gene>
    <name evidence="1" type="ORF">WMO45_02245</name>
</gene>
<keyword evidence="2" id="KW-1185">Reference proteome</keyword>
<accession>A0ABV1EL66</accession>
<sequence>MYQEGFGPTAELPGAPDIRWFSALSPDQQREFIEHAHATQDSDDWHALIRDITGGQSDF</sequence>
<protein>
    <submittedName>
        <fullName evidence="1">Uncharacterized protein</fullName>
    </submittedName>
</protein>
<reference evidence="1 2" key="1">
    <citation type="submission" date="2024-03" db="EMBL/GenBank/DDBJ databases">
        <title>Human intestinal bacterial collection.</title>
        <authorList>
            <person name="Pauvert C."/>
            <person name="Hitch T.C.A."/>
            <person name="Clavel T."/>
        </authorList>
    </citation>
    <scope>NUCLEOTIDE SEQUENCE [LARGE SCALE GENOMIC DNA]</scope>
    <source>
        <strain evidence="1 2">CLA-AP-H34</strain>
    </source>
</reference>
<name>A0ABV1EL66_9FIRM</name>
<proteinExistence type="predicted"/>
<comment type="caution">
    <text evidence="1">The sequence shown here is derived from an EMBL/GenBank/DDBJ whole genome shotgun (WGS) entry which is preliminary data.</text>
</comment>
<evidence type="ECO:0000313" key="2">
    <source>
        <dbReference type="Proteomes" id="UP001440599"/>
    </source>
</evidence>